<dbReference type="KEGG" id="asip:AQUSIP_06820"/>
<sequence length="320" mass="35440">MESSRKDMAGFDTSLEQVPTTSVHVHTNSEFNSDKLLVPVSNQSCLGFFGSVIKRISKYSMLYDFFITADIHNQKETTTYTEISDAQMLDTNLDDIADDQLFQLGIARKLCLSLPMTVHHASLAFRSASGEFLIIGRQNAQFLKSPDSNASSFAWWLVTHINLSAIYNFTDTHMGNEKKYEFFPGSFFDAEMTDVILSGAEIKKLVKDAEEDICSQRYDVVHSNCYSAVFYGLTKAVDLIAARAGKGQGQGSYEALKSIFTIISSAFQDNHRLGLGGIDNDVIVKSLANMIKKLERLGLLEVMAPAGCAEISTRCSKRSL</sequence>
<organism evidence="1 2">
    <name type="scientific">Aquicella siphonis</name>
    <dbReference type="NCBI Taxonomy" id="254247"/>
    <lineage>
        <taxon>Bacteria</taxon>
        <taxon>Pseudomonadati</taxon>
        <taxon>Pseudomonadota</taxon>
        <taxon>Gammaproteobacteria</taxon>
        <taxon>Legionellales</taxon>
        <taxon>Coxiellaceae</taxon>
        <taxon>Aquicella</taxon>
    </lineage>
</organism>
<dbReference type="OrthoDB" id="5638825at2"/>
<keyword evidence="2" id="KW-1185">Reference proteome</keyword>
<dbReference type="AlphaFoldDB" id="A0A5E4PFU0"/>
<dbReference type="Proteomes" id="UP000324194">
    <property type="component" value="Chromosome 1"/>
</dbReference>
<name>A0A5E4PFU0_9COXI</name>
<proteinExistence type="predicted"/>
<evidence type="ECO:0000313" key="2">
    <source>
        <dbReference type="Proteomes" id="UP000324194"/>
    </source>
</evidence>
<gene>
    <name evidence="1" type="ORF">AQUSIP_06820</name>
</gene>
<reference evidence="1 2" key="1">
    <citation type="submission" date="2019-08" db="EMBL/GenBank/DDBJ databases">
        <authorList>
            <person name="Guy L."/>
        </authorList>
    </citation>
    <scope>NUCLEOTIDE SEQUENCE [LARGE SCALE GENOMIC DNA]</scope>
    <source>
        <strain evidence="1 2">SGT-108</strain>
    </source>
</reference>
<accession>A0A5E4PFU0</accession>
<protein>
    <submittedName>
        <fullName evidence="1">Uncharacterized protein</fullName>
    </submittedName>
</protein>
<dbReference type="EMBL" id="LR699119">
    <property type="protein sequence ID" value="VVC75392.1"/>
    <property type="molecule type" value="Genomic_DNA"/>
</dbReference>
<dbReference type="RefSeq" id="WP_148338666.1">
    <property type="nucleotide sequence ID" value="NZ_LR699119.1"/>
</dbReference>
<evidence type="ECO:0000313" key="1">
    <source>
        <dbReference type="EMBL" id="VVC75392.1"/>
    </source>
</evidence>